<comment type="caution">
    <text evidence="1">The sequence shown here is derived from an EMBL/GenBank/DDBJ whole genome shotgun (WGS) entry which is preliminary data.</text>
</comment>
<gene>
    <name evidence="1" type="ORF">CULCOIPH005_08210</name>
</gene>
<organism evidence="1 2">
    <name type="scientific">Corynebacterium ulcerans</name>
    <dbReference type="NCBI Taxonomy" id="65058"/>
    <lineage>
        <taxon>Bacteria</taxon>
        <taxon>Bacillati</taxon>
        <taxon>Actinomycetota</taxon>
        <taxon>Actinomycetes</taxon>
        <taxon>Mycobacteriales</taxon>
        <taxon>Corynebacteriaceae</taxon>
        <taxon>Corynebacterium</taxon>
    </lineage>
</organism>
<evidence type="ECO:0000313" key="1">
    <source>
        <dbReference type="EMBL" id="GJJ42632.1"/>
    </source>
</evidence>
<protein>
    <recommendedName>
        <fullName evidence="3">Ornithine cyclodeaminase</fullName>
    </recommendedName>
</protein>
<reference evidence="1 2" key="1">
    <citation type="submission" date="2021-11" db="EMBL/GenBank/DDBJ databases">
        <title>Whole genome sequences of diphtheriae toxin producing Corynebacterium ulcerans isolates from cats in Osaka, Japan.</title>
        <authorList>
            <person name="Umeda K."/>
            <person name="Hirai Y."/>
        </authorList>
    </citation>
    <scope>NUCLEOTIDE SEQUENCE [LARGE SCALE GENOMIC DNA]</scope>
    <source>
        <strain evidence="1 2">12109B-1</strain>
    </source>
</reference>
<evidence type="ECO:0000313" key="2">
    <source>
        <dbReference type="Proteomes" id="UP001205910"/>
    </source>
</evidence>
<proteinExistence type="predicted"/>
<evidence type="ECO:0008006" key="3">
    <source>
        <dbReference type="Google" id="ProtNLM"/>
    </source>
</evidence>
<dbReference type="InterPro" id="IPR036291">
    <property type="entry name" value="NAD(P)-bd_dom_sf"/>
</dbReference>
<accession>A0ABD0BFW6</accession>
<dbReference type="PANTHER" id="PTHR13812:SF19">
    <property type="entry name" value="KETIMINE REDUCTASE MU-CRYSTALLIN"/>
    <property type="match status" value="1"/>
</dbReference>
<dbReference type="InterPro" id="IPR003462">
    <property type="entry name" value="ODC_Mu_crystall"/>
</dbReference>
<dbReference type="Gene3D" id="3.30.1780.10">
    <property type="entry name" value="ornithine cyclodeaminase, domain 1"/>
    <property type="match status" value="1"/>
</dbReference>
<dbReference type="Pfam" id="PF02423">
    <property type="entry name" value="OCD_Mu_crystall"/>
    <property type="match status" value="1"/>
</dbReference>
<dbReference type="AlphaFoldDB" id="A0ABD0BFW6"/>
<dbReference type="SUPFAM" id="SSF51735">
    <property type="entry name" value="NAD(P)-binding Rossmann-fold domains"/>
    <property type="match status" value="1"/>
</dbReference>
<dbReference type="RefSeq" id="WP_014836132.1">
    <property type="nucleotide sequence ID" value="NZ_AP019662.1"/>
</dbReference>
<dbReference type="EMBL" id="BQFK01000002">
    <property type="protein sequence ID" value="GJJ42632.1"/>
    <property type="molecule type" value="Genomic_DNA"/>
</dbReference>
<dbReference type="InterPro" id="IPR023401">
    <property type="entry name" value="ODC_N"/>
</dbReference>
<dbReference type="KEGG" id="cuz:Cul05146_0717"/>
<dbReference type="Gene3D" id="3.40.50.720">
    <property type="entry name" value="NAD(P)-binding Rossmann-like Domain"/>
    <property type="match status" value="1"/>
</dbReference>
<name>A0ABD0BFW6_CORUL</name>
<dbReference type="Proteomes" id="UP001205910">
    <property type="component" value="Unassembled WGS sequence"/>
</dbReference>
<dbReference type="PANTHER" id="PTHR13812">
    <property type="entry name" value="KETIMINE REDUCTASE MU-CRYSTALLIN"/>
    <property type="match status" value="1"/>
</dbReference>
<sequence length="328" mass="34449">MTSTLRILRSTDLSHVVVEPQSVLNAVRTALTELGRGSAECPEKITVKVPTSVSYSMLGRSSALSTVGFKTSFTHWKPRNADGPREKSYATTLTLYDDTTGTPIAMMDGAPIGALRTPAVSALLARAAGCNPTSALIIGSGVQGQQASPFLLTEFPTLSRLIISGHHPDSVERAKNLALTTAASLGREITVDLVDNPAPVARECDLVIGAAGPDTPAVVTAKDLQEHATVVVVGYGIDASVCYQAERVITTSEQQMHLTGTDFVDEQGVMPEITAELPTLLADQRLLGASSGITFCYNSGLVLTDIAVGSVFAAAAIEQNLGVEVDLW</sequence>